<evidence type="ECO:0000256" key="11">
    <source>
        <dbReference type="RuleBase" id="RU003657"/>
    </source>
</evidence>
<dbReference type="EMBL" id="SACR01000007">
    <property type="protein sequence ID" value="RVU43448.1"/>
    <property type="molecule type" value="Genomic_DNA"/>
</dbReference>
<comment type="caution">
    <text evidence="12">The sequence shown here is derived from an EMBL/GenBank/DDBJ whole genome shotgun (WGS) entry which is preliminary data.</text>
</comment>
<evidence type="ECO:0000256" key="2">
    <source>
        <dbReference type="ARBA" id="ARBA00009667"/>
    </source>
</evidence>
<evidence type="ECO:0000256" key="9">
    <source>
        <dbReference type="ARBA" id="ARBA00030264"/>
    </source>
</evidence>
<evidence type="ECO:0000256" key="4">
    <source>
        <dbReference type="ARBA" id="ARBA00012809"/>
    </source>
</evidence>
<evidence type="ECO:0000256" key="8">
    <source>
        <dbReference type="ARBA" id="ARBA00025475"/>
    </source>
</evidence>
<evidence type="ECO:0000256" key="7">
    <source>
        <dbReference type="ARBA" id="ARBA00023239"/>
    </source>
</evidence>
<dbReference type="Gene3D" id="3.20.20.70">
    <property type="entry name" value="Aldolase class I"/>
    <property type="match status" value="1"/>
</dbReference>
<comment type="pathway">
    <text evidence="1">Amino-acid biosynthesis; L-histidine biosynthesis; L-histidine from 5-phospho-alpha-D-ribose 1-diphosphate: step 5/9.</text>
</comment>
<evidence type="ECO:0000313" key="12">
    <source>
        <dbReference type="EMBL" id="RVU43448.1"/>
    </source>
</evidence>
<dbReference type="InterPro" id="IPR006062">
    <property type="entry name" value="His_biosynth"/>
</dbReference>
<comment type="catalytic activity">
    <reaction evidence="10">
        <text>5-[(5-phospho-1-deoxy-D-ribulos-1-ylimino)methylamino]-1-(5-phospho-beta-D-ribosyl)imidazole-4-carboxamide + L-glutamine = D-erythro-1-(imidazol-4-yl)glycerol 3-phosphate + 5-amino-1-(5-phospho-beta-D-ribosyl)imidazole-4-carboxamide + L-glutamate + H(+)</text>
        <dbReference type="Rhea" id="RHEA:24793"/>
        <dbReference type="ChEBI" id="CHEBI:15378"/>
        <dbReference type="ChEBI" id="CHEBI:29985"/>
        <dbReference type="ChEBI" id="CHEBI:58278"/>
        <dbReference type="ChEBI" id="CHEBI:58359"/>
        <dbReference type="ChEBI" id="CHEBI:58475"/>
        <dbReference type="ChEBI" id="CHEBI:58525"/>
        <dbReference type="EC" id="4.3.2.10"/>
    </reaction>
</comment>
<organism evidence="12 13">
    <name type="scientific">Rubrivivax rivuli</name>
    <dbReference type="NCBI Taxonomy" id="1862385"/>
    <lineage>
        <taxon>Bacteria</taxon>
        <taxon>Pseudomonadati</taxon>
        <taxon>Pseudomonadota</taxon>
        <taxon>Betaproteobacteria</taxon>
        <taxon>Burkholderiales</taxon>
        <taxon>Sphaerotilaceae</taxon>
        <taxon>Rubrivivax</taxon>
    </lineage>
</organism>
<evidence type="ECO:0000256" key="5">
    <source>
        <dbReference type="ARBA" id="ARBA00022605"/>
    </source>
</evidence>
<evidence type="ECO:0000256" key="1">
    <source>
        <dbReference type="ARBA" id="ARBA00005091"/>
    </source>
</evidence>
<dbReference type="OrthoDB" id="9781903at2"/>
<name>A0A437R9J2_9BURK</name>
<comment type="similarity">
    <text evidence="2 11">Belongs to the HisA/HisF family.</text>
</comment>
<keyword evidence="6 11" id="KW-0368">Histidine biosynthesis</keyword>
<dbReference type="AlphaFoldDB" id="A0A437R9J2"/>
<protein>
    <recommendedName>
        <fullName evidence="4">imidazole glycerol-phosphate synthase</fullName>
        <ecNumber evidence="4">4.3.2.10</ecNumber>
    </recommendedName>
    <alternativeName>
        <fullName evidence="9">IGP synthase cyclase subunit</fullName>
    </alternativeName>
</protein>
<dbReference type="GO" id="GO:0016829">
    <property type="term" value="F:lyase activity"/>
    <property type="evidence" value="ECO:0007669"/>
    <property type="project" value="UniProtKB-KW"/>
</dbReference>
<dbReference type="CDD" id="cd04731">
    <property type="entry name" value="HisF"/>
    <property type="match status" value="1"/>
</dbReference>
<dbReference type="InterPro" id="IPR013785">
    <property type="entry name" value="Aldolase_TIM"/>
</dbReference>
<sequence>MLKKRIIPKFLIRQGRLVKGVRFHENFREAGNPVSTAKVYDAYGVDELLFVDIDATPQGRPAVGSIIERVSEEVFMPFTVGGGIRTLDQIAVLLASGADKVCITTAAIEDPGFVTRAASRFGDQCIVVGIDYQRQPDGSLRVVSRCGTQPTEIDPVTWAQRMQDAHAGEIMLCSIDRDGTMQGYDVDLIAQVSERLEVPLIASSGAGTLQHCRDALEAGASAITISSMFLFSDHSPIKVRSYLSTNGVSVRAQKGSQS</sequence>
<dbReference type="InterPro" id="IPR004651">
    <property type="entry name" value="HisF"/>
</dbReference>
<dbReference type="InterPro" id="IPR011060">
    <property type="entry name" value="RibuloseP-bd_barrel"/>
</dbReference>
<dbReference type="UniPathway" id="UPA00031">
    <property type="reaction ID" value="UER00010"/>
</dbReference>
<dbReference type="PANTHER" id="PTHR21235">
    <property type="entry name" value="IMIDAZOLE GLYCEROL PHOSPHATE SYNTHASE SUBUNIT HISF/H IGP SYNTHASE SUBUNIT HISF/H"/>
    <property type="match status" value="1"/>
</dbReference>
<evidence type="ECO:0000256" key="3">
    <source>
        <dbReference type="ARBA" id="ARBA00011152"/>
    </source>
</evidence>
<keyword evidence="5 11" id="KW-0028">Amino-acid biosynthesis</keyword>
<keyword evidence="7 12" id="KW-0456">Lyase</keyword>
<dbReference type="Proteomes" id="UP000285575">
    <property type="component" value="Unassembled WGS sequence"/>
</dbReference>
<gene>
    <name evidence="12" type="primary">hisF</name>
    <name evidence="12" type="ORF">EOE66_21160</name>
</gene>
<dbReference type="RefSeq" id="WP_128230731.1">
    <property type="nucleotide sequence ID" value="NZ_SACR01000007.1"/>
</dbReference>
<comment type="function">
    <text evidence="8">IGPS catalyzes the conversion of PRFAR and glutamine to IGP, AICAR and glutamate. The HisF subunit catalyzes the cyclization activity that produces IGP and AICAR from PRFAR using the ammonia provided by the HisH subunit.</text>
</comment>
<evidence type="ECO:0000313" key="13">
    <source>
        <dbReference type="Proteomes" id="UP000285575"/>
    </source>
</evidence>
<evidence type="ECO:0000256" key="6">
    <source>
        <dbReference type="ARBA" id="ARBA00023102"/>
    </source>
</evidence>
<dbReference type="GO" id="GO:0000105">
    <property type="term" value="P:L-histidine biosynthetic process"/>
    <property type="evidence" value="ECO:0007669"/>
    <property type="project" value="UniProtKB-UniPathway"/>
</dbReference>
<reference evidence="12 13" key="1">
    <citation type="submission" date="2019-01" db="EMBL/GenBank/DDBJ databases">
        <authorList>
            <person name="Chen W.-M."/>
        </authorList>
    </citation>
    <scope>NUCLEOTIDE SEQUENCE [LARGE SCALE GENOMIC DNA]</scope>
    <source>
        <strain evidence="12 13">KYPY4</strain>
    </source>
</reference>
<dbReference type="PANTHER" id="PTHR21235:SF2">
    <property type="entry name" value="IMIDAZOLE GLYCEROL PHOSPHATE SYNTHASE HISHF"/>
    <property type="match status" value="1"/>
</dbReference>
<proteinExistence type="inferred from homology"/>
<accession>A0A437R9J2</accession>
<dbReference type="Pfam" id="PF00977">
    <property type="entry name" value="His_biosynth"/>
    <property type="match status" value="1"/>
</dbReference>
<dbReference type="GO" id="GO:0000107">
    <property type="term" value="F:imidazoleglycerol-phosphate synthase activity"/>
    <property type="evidence" value="ECO:0007669"/>
    <property type="project" value="InterPro"/>
</dbReference>
<dbReference type="EC" id="4.3.2.10" evidence="4"/>
<keyword evidence="13" id="KW-1185">Reference proteome</keyword>
<comment type="subunit">
    <text evidence="3">Heterodimer of HisH and HisF.</text>
</comment>
<dbReference type="InterPro" id="IPR050064">
    <property type="entry name" value="IGPS_HisA/HisF"/>
</dbReference>
<evidence type="ECO:0000256" key="10">
    <source>
        <dbReference type="ARBA" id="ARBA00047838"/>
    </source>
</evidence>
<dbReference type="SUPFAM" id="SSF51366">
    <property type="entry name" value="Ribulose-phoshate binding barrel"/>
    <property type="match status" value="1"/>
</dbReference>